<evidence type="ECO:0000313" key="1">
    <source>
        <dbReference type="EMBL" id="RDX66869.1"/>
    </source>
</evidence>
<comment type="caution">
    <text evidence="1">The sequence shown here is derived from an EMBL/GenBank/DDBJ whole genome shotgun (WGS) entry which is preliminary data.</text>
</comment>
<keyword evidence="2" id="KW-1185">Reference proteome</keyword>
<dbReference type="Proteomes" id="UP000257109">
    <property type="component" value="Unassembled WGS sequence"/>
</dbReference>
<gene>
    <name evidence="1" type="ORF">CR513_54321</name>
</gene>
<reference evidence="1" key="1">
    <citation type="submission" date="2018-05" db="EMBL/GenBank/DDBJ databases">
        <title>Draft genome of Mucuna pruriens seed.</title>
        <authorList>
            <person name="Nnadi N.E."/>
            <person name="Vos R."/>
            <person name="Hasami M.H."/>
            <person name="Devisetty U.K."/>
            <person name="Aguiy J.C."/>
        </authorList>
    </citation>
    <scope>NUCLEOTIDE SEQUENCE [LARGE SCALE GENOMIC DNA]</scope>
    <source>
        <strain evidence="1">JCA_2017</strain>
    </source>
</reference>
<feature type="non-terminal residue" evidence="1">
    <location>
        <position position="1"/>
    </location>
</feature>
<proteinExistence type="predicted"/>
<accession>A0A371ELQ0</accession>
<evidence type="ECO:0000313" key="2">
    <source>
        <dbReference type="Proteomes" id="UP000257109"/>
    </source>
</evidence>
<dbReference type="EMBL" id="QJKJ01013240">
    <property type="protein sequence ID" value="RDX66869.1"/>
    <property type="molecule type" value="Genomic_DNA"/>
</dbReference>
<dbReference type="AlphaFoldDB" id="A0A371ELQ0"/>
<protein>
    <submittedName>
        <fullName evidence="1">Uncharacterized protein</fullName>
    </submittedName>
</protein>
<sequence>MDRSMIDAASGEALMEKTPAATRHLILNMAMEHPTDICPTLQETEPDHGLIYSANRGLHSRWVEAVATKTNDAKIWCAKSSDQ</sequence>
<name>A0A371ELQ0_MUCPR</name>
<dbReference type="OrthoDB" id="999762at2759"/>
<organism evidence="1 2">
    <name type="scientific">Mucuna pruriens</name>
    <name type="common">Velvet bean</name>
    <name type="synonym">Dolichos pruriens</name>
    <dbReference type="NCBI Taxonomy" id="157652"/>
    <lineage>
        <taxon>Eukaryota</taxon>
        <taxon>Viridiplantae</taxon>
        <taxon>Streptophyta</taxon>
        <taxon>Embryophyta</taxon>
        <taxon>Tracheophyta</taxon>
        <taxon>Spermatophyta</taxon>
        <taxon>Magnoliopsida</taxon>
        <taxon>eudicotyledons</taxon>
        <taxon>Gunneridae</taxon>
        <taxon>Pentapetalae</taxon>
        <taxon>rosids</taxon>
        <taxon>fabids</taxon>
        <taxon>Fabales</taxon>
        <taxon>Fabaceae</taxon>
        <taxon>Papilionoideae</taxon>
        <taxon>50 kb inversion clade</taxon>
        <taxon>NPAAA clade</taxon>
        <taxon>indigoferoid/millettioid clade</taxon>
        <taxon>Phaseoleae</taxon>
        <taxon>Mucuna</taxon>
    </lineage>
</organism>